<dbReference type="RefSeq" id="WP_110519989.1">
    <property type="nucleotide sequence ID" value="NZ_PDOF01000002.1"/>
</dbReference>
<dbReference type="EMBL" id="PDOF01000002">
    <property type="protein sequence ID" value="PYZ96369.1"/>
    <property type="molecule type" value="Genomic_DNA"/>
</dbReference>
<reference evidence="1 2" key="1">
    <citation type="submission" date="2017-10" db="EMBL/GenBank/DDBJ databases">
        <title>Bacillus sp. nov., a halophilic bacterium isolated from a Yangshapao Lake.</title>
        <authorList>
            <person name="Wang H."/>
        </authorList>
    </citation>
    <scope>NUCLEOTIDE SEQUENCE [LARGE SCALE GENOMIC DNA]</scope>
    <source>
        <strain evidence="1 2">YSP-3</strain>
    </source>
</reference>
<name>A0A2W0HHT8_9BACI</name>
<gene>
    <name evidence="1" type="ORF">CR205_11625</name>
</gene>
<proteinExistence type="predicted"/>
<dbReference type="AlphaFoldDB" id="A0A2W0HHT8"/>
<sequence length="130" mass="15410">MEGDDKGRFDAFFTEEFDTCLDNIHNFFAEQGTEVLGWWLKKEIEVIDYIDSLLSLFPFSGLAVIDGPFAGFRRIYYGKSNHLMLNYIIYYFVHERDGRVDLVTILPSRTNRERYKRYTKEEGILYSTIH</sequence>
<dbReference type="OrthoDB" id="2943884at2"/>
<protein>
    <recommendedName>
        <fullName evidence="3">Type II toxin-antitoxin system RelE/ParE family toxin</fullName>
    </recommendedName>
</protein>
<evidence type="ECO:0008006" key="3">
    <source>
        <dbReference type="Google" id="ProtNLM"/>
    </source>
</evidence>
<keyword evidence="2" id="KW-1185">Reference proteome</keyword>
<organism evidence="1 2">
    <name type="scientific">Alteribacter lacisalsi</name>
    <dbReference type="NCBI Taxonomy" id="2045244"/>
    <lineage>
        <taxon>Bacteria</taxon>
        <taxon>Bacillati</taxon>
        <taxon>Bacillota</taxon>
        <taxon>Bacilli</taxon>
        <taxon>Bacillales</taxon>
        <taxon>Bacillaceae</taxon>
        <taxon>Alteribacter</taxon>
    </lineage>
</organism>
<evidence type="ECO:0000313" key="2">
    <source>
        <dbReference type="Proteomes" id="UP000248066"/>
    </source>
</evidence>
<dbReference type="Proteomes" id="UP000248066">
    <property type="component" value="Unassembled WGS sequence"/>
</dbReference>
<comment type="caution">
    <text evidence="1">The sequence shown here is derived from an EMBL/GenBank/DDBJ whole genome shotgun (WGS) entry which is preliminary data.</text>
</comment>
<accession>A0A2W0HHT8</accession>
<evidence type="ECO:0000313" key="1">
    <source>
        <dbReference type="EMBL" id="PYZ96369.1"/>
    </source>
</evidence>